<evidence type="ECO:0000256" key="3">
    <source>
        <dbReference type="ARBA" id="ARBA00022475"/>
    </source>
</evidence>
<dbReference type="PIRSF" id="PIRSF037497">
    <property type="entry name" value="MreD_Clostridium/Treponema_prd"/>
    <property type="match status" value="1"/>
</dbReference>
<dbReference type="EMBL" id="PSQG01000003">
    <property type="protein sequence ID" value="RCH45734.1"/>
    <property type="molecule type" value="Genomic_DNA"/>
</dbReference>
<keyword evidence="4 8" id="KW-0812">Transmembrane</keyword>
<keyword evidence="5" id="KW-0133">Cell shape</keyword>
<organism evidence="9 10">
    <name type="scientific">Blautia obeum</name>
    <dbReference type="NCBI Taxonomy" id="40520"/>
    <lineage>
        <taxon>Bacteria</taxon>
        <taxon>Bacillati</taxon>
        <taxon>Bacillota</taxon>
        <taxon>Clostridia</taxon>
        <taxon>Lachnospirales</taxon>
        <taxon>Lachnospiraceae</taxon>
        <taxon>Blautia</taxon>
    </lineage>
</organism>
<keyword evidence="3" id="KW-1003">Cell membrane</keyword>
<dbReference type="Proteomes" id="UP000253208">
    <property type="component" value="Unassembled WGS sequence"/>
</dbReference>
<evidence type="ECO:0000256" key="5">
    <source>
        <dbReference type="ARBA" id="ARBA00022960"/>
    </source>
</evidence>
<dbReference type="InterPro" id="IPR017225">
    <property type="entry name" value="Cell_shape_determin_MreD_prd"/>
</dbReference>
<comment type="similarity">
    <text evidence="2">Belongs to the MreD family.</text>
</comment>
<keyword evidence="6 8" id="KW-1133">Transmembrane helix</keyword>
<feature type="transmembrane region" description="Helical" evidence="8">
    <location>
        <begin position="100"/>
        <end position="121"/>
    </location>
</feature>
<dbReference type="NCBIfam" id="TIGR03426">
    <property type="entry name" value="shape_MreD"/>
    <property type="match status" value="1"/>
</dbReference>
<reference evidence="9 10" key="1">
    <citation type="submission" date="2018-02" db="EMBL/GenBank/DDBJ databases">
        <title>Complete genome sequencing of Faecalibacterium prausnitzii strains isolated from the human gut.</title>
        <authorList>
            <person name="Fitzgerald B.C."/>
            <person name="Shkoporov A.N."/>
            <person name="Ross P.R."/>
            <person name="Hill C."/>
        </authorList>
    </citation>
    <scope>NUCLEOTIDE SEQUENCE [LARGE SCALE GENOMIC DNA]</scope>
    <source>
        <strain evidence="9 10">APC942/31-1</strain>
    </source>
</reference>
<keyword evidence="7 8" id="KW-0472">Membrane</keyword>
<proteinExistence type="inferred from homology"/>
<comment type="caution">
    <text evidence="9">The sequence shown here is derived from an EMBL/GenBank/DDBJ whole genome shotgun (WGS) entry which is preliminary data.</text>
</comment>
<accession>A0A367G6U2</accession>
<feature type="transmembrane region" description="Helical" evidence="8">
    <location>
        <begin position="130"/>
        <end position="156"/>
    </location>
</feature>
<dbReference type="GO" id="GO:0005886">
    <property type="term" value="C:plasma membrane"/>
    <property type="evidence" value="ECO:0007669"/>
    <property type="project" value="UniProtKB-SubCell"/>
</dbReference>
<evidence type="ECO:0000256" key="2">
    <source>
        <dbReference type="ARBA" id="ARBA00007776"/>
    </source>
</evidence>
<dbReference type="Pfam" id="PF04093">
    <property type="entry name" value="MreD"/>
    <property type="match status" value="1"/>
</dbReference>
<evidence type="ECO:0000313" key="9">
    <source>
        <dbReference type="EMBL" id="RCH45734.1"/>
    </source>
</evidence>
<dbReference type="AlphaFoldDB" id="A0A367G6U2"/>
<evidence type="ECO:0000256" key="1">
    <source>
        <dbReference type="ARBA" id="ARBA00004651"/>
    </source>
</evidence>
<gene>
    <name evidence="9" type="primary">mreD</name>
    <name evidence="9" type="ORF">C4886_02630</name>
</gene>
<protein>
    <submittedName>
        <fullName evidence="9">Rod shape-determining protein MreD</fullName>
    </submittedName>
</protein>
<evidence type="ECO:0000256" key="6">
    <source>
        <dbReference type="ARBA" id="ARBA00022989"/>
    </source>
</evidence>
<evidence type="ECO:0000313" key="10">
    <source>
        <dbReference type="Proteomes" id="UP000253208"/>
    </source>
</evidence>
<evidence type="ECO:0000256" key="8">
    <source>
        <dbReference type="SAM" id="Phobius"/>
    </source>
</evidence>
<dbReference type="GO" id="GO:0008360">
    <property type="term" value="P:regulation of cell shape"/>
    <property type="evidence" value="ECO:0007669"/>
    <property type="project" value="UniProtKB-KW"/>
</dbReference>
<evidence type="ECO:0000256" key="4">
    <source>
        <dbReference type="ARBA" id="ARBA00022692"/>
    </source>
</evidence>
<dbReference type="RefSeq" id="WP_021652034.1">
    <property type="nucleotide sequence ID" value="NZ_PSQG01000003.1"/>
</dbReference>
<sequence>MKNRIILFITIIVCFLLQCTVMDRISIGSITPNLLLILCVSMGLMRGRKVGLWTGFFSGLFVDLFYGSLFGFYALIYMYIGFISGYAFRSFYDDDLKVPLFLVAGTDLLYNLAVYGLQFLLRGRLGFWTYIYRIIIPEIVYTVFLTIIVYRVFYWINYHLMDTVRKESESIWELK</sequence>
<feature type="transmembrane region" description="Helical" evidence="8">
    <location>
        <begin position="57"/>
        <end position="80"/>
    </location>
</feature>
<dbReference type="InterPro" id="IPR007227">
    <property type="entry name" value="Cell_shape_determining_MreD"/>
</dbReference>
<comment type="subcellular location">
    <subcellularLocation>
        <location evidence="1">Cell membrane</location>
        <topology evidence="1">Multi-pass membrane protein</topology>
    </subcellularLocation>
</comment>
<name>A0A367G6U2_9FIRM</name>
<evidence type="ECO:0000256" key="7">
    <source>
        <dbReference type="ARBA" id="ARBA00023136"/>
    </source>
</evidence>